<dbReference type="Proteomes" id="UP001152523">
    <property type="component" value="Unassembled WGS sequence"/>
</dbReference>
<keyword evidence="3" id="KW-1185">Reference proteome</keyword>
<comment type="caution">
    <text evidence="2">The sequence shown here is derived from an EMBL/GenBank/DDBJ whole genome shotgun (WGS) entry which is preliminary data.</text>
</comment>
<dbReference type="AlphaFoldDB" id="A0AAV0CTL1"/>
<feature type="region of interest" description="Disordered" evidence="1">
    <location>
        <begin position="1"/>
        <end position="80"/>
    </location>
</feature>
<organism evidence="2 3">
    <name type="scientific">Cuscuta epithymum</name>
    <dbReference type="NCBI Taxonomy" id="186058"/>
    <lineage>
        <taxon>Eukaryota</taxon>
        <taxon>Viridiplantae</taxon>
        <taxon>Streptophyta</taxon>
        <taxon>Embryophyta</taxon>
        <taxon>Tracheophyta</taxon>
        <taxon>Spermatophyta</taxon>
        <taxon>Magnoliopsida</taxon>
        <taxon>eudicotyledons</taxon>
        <taxon>Gunneridae</taxon>
        <taxon>Pentapetalae</taxon>
        <taxon>asterids</taxon>
        <taxon>lamiids</taxon>
        <taxon>Solanales</taxon>
        <taxon>Convolvulaceae</taxon>
        <taxon>Cuscuteae</taxon>
        <taxon>Cuscuta</taxon>
        <taxon>Cuscuta subgen. Cuscuta</taxon>
    </lineage>
</organism>
<protein>
    <submittedName>
        <fullName evidence="2">Uncharacterized protein</fullName>
    </submittedName>
</protein>
<evidence type="ECO:0000313" key="2">
    <source>
        <dbReference type="EMBL" id="CAH9082173.1"/>
    </source>
</evidence>
<dbReference type="EMBL" id="CAMAPF010000037">
    <property type="protein sequence ID" value="CAH9082173.1"/>
    <property type="molecule type" value="Genomic_DNA"/>
</dbReference>
<accession>A0AAV0CTL1</accession>
<sequence>MKTQDNIEPERSGYERDNDAQDKIHLDGQDASDHEHKTPNESEKNSSAKRAYSENESKTASALMDARKEETTADAPVPIPKAIPHMPFPPPPECIKLNEDLSLSLVPRIKFNYTLGCMGSFVRPVDVFNVKIIISHGLEKFYVFPSPITIPFDDIRIHIVSPFKWTVTDEGKERWILADGHFFFRDQRLVSEEFRLGLRNYLLKEHGTYRMILMGATTTRKVNIDHT</sequence>
<reference evidence="2" key="1">
    <citation type="submission" date="2022-07" db="EMBL/GenBank/DDBJ databases">
        <authorList>
            <person name="Macas J."/>
            <person name="Novak P."/>
            <person name="Neumann P."/>
        </authorList>
    </citation>
    <scope>NUCLEOTIDE SEQUENCE</scope>
</reference>
<evidence type="ECO:0000256" key="1">
    <source>
        <dbReference type="SAM" id="MobiDB-lite"/>
    </source>
</evidence>
<name>A0AAV0CTL1_9ASTE</name>
<feature type="compositionally biased region" description="Basic and acidic residues" evidence="1">
    <location>
        <begin position="8"/>
        <end position="57"/>
    </location>
</feature>
<evidence type="ECO:0000313" key="3">
    <source>
        <dbReference type="Proteomes" id="UP001152523"/>
    </source>
</evidence>
<proteinExistence type="predicted"/>
<gene>
    <name evidence="2" type="ORF">CEPIT_LOCUS8012</name>
</gene>